<dbReference type="AlphaFoldDB" id="A0A1L9VN43"/>
<dbReference type="PANTHER" id="PTHR43098">
    <property type="entry name" value="L-ORNITHINE N(5)-MONOOXYGENASE-RELATED"/>
    <property type="match status" value="1"/>
</dbReference>
<organism evidence="8 9">
    <name type="scientific">Aspergillus glaucus CBS 516.65</name>
    <dbReference type="NCBI Taxonomy" id="1160497"/>
    <lineage>
        <taxon>Eukaryota</taxon>
        <taxon>Fungi</taxon>
        <taxon>Dikarya</taxon>
        <taxon>Ascomycota</taxon>
        <taxon>Pezizomycotina</taxon>
        <taxon>Eurotiomycetes</taxon>
        <taxon>Eurotiomycetidae</taxon>
        <taxon>Eurotiales</taxon>
        <taxon>Aspergillaceae</taxon>
        <taxon>Aspergillus</taxon>
        <taxon>Aspergillus subgen. Aspergillus</taxon>
    </lineage>
</organism>
<proteinExistence type="inferred from homology"/>
<evidence type="ECO:0000256" key="6">
    <source>
        <dbReference type="ARBA" id="ARBA00023002"/>
    </source>
</evidence>
<sequence>MRRKILCPEEQKNGKGKYPQIYDLRERCFGGFAYEWDDLNTLSNTPEEREAFWESLCEEGGFRFWLGNYKDYLSCKEANRAVYDFWHTKQSTRVTDPKKRALLSPEEPPHPFRVKRPCLEQNYYEVLDLPHVELVDVGDESGHTTTIMYR</sequence>
<dbReference type="SUPFAM" id="SSF51905">
    <property type="entry name" value="FAD/NAD(P)-binding domain"/>
    <property type="match status" value="1"/>
</dbReference>
<evidence type="ECO:0000256" key="7">
    <source>
        <dbReference type="ARBA" id="ARBA00023033"/>
    </source>
</evidence>
<comment type="similarity">
    <text evidence="2">Belongs to the FAD-binding monooxygenase family.</text>
</comment>
<dbReference type="VEuPathDB" id="FungiDB:ASPGLDRAFT_57452"/>
<protein>
    <submittedName>
        <fullName evidence="8">Uncharacterized protein</fullName>
    </submittedName>
</protein>
<keyword evidence="9" id="KW-1185">Reference proteome</keyword>
<keyword evidence="3" id="KW-0285">Flavoprotein</keyword>
<keyword evidence="6" id="KW-0560">Oxidoreductase</keyword>
<evidence type="ECO:0000313" key="9">
    <source>
        <dbReference type="Proteomes" id="UP000184300"/>
    </source>
</evidence>
<keyword evidence="4" id="KW-0274">FAD</keyword>
<dbReference type="InterPro" id="IPR036188">
    <property type="entry name" value="FAD/NAD-bd_sf"/>
</dbReference>
<dbReference type="GeneID" id="34464517"/>
<dbReference type="RefSeq" id="XP_022401998.1">
    <property type="nucleotide sequence ID" value="XM_022548256.1"/>
</dbReference>
<gene>
    <name evidence="8" type="ORF">ASPGLDRAFT_57452</name>
</gene>
<evidence type="ECO:0000256" key="2">
    <source>
        <dbReference type="ARBA" id="ARBA00010139"/>
    </source>
</evidence>
<evidence type="ECO:0000256" key="5">
    <source>
        <dbReference type="ARBA" id="ARBA00022857"/>
    </source>
</evidence>
<dbReference type="PANTHER" id="PTHR43098:SF3">
    <property type="entry name" value="L-ORNITHINE N(5)-MONOOXYGENASE-RELATED"/>
    <property type="match status" value="1"/>
</dbReference>
<evidence type="ECO:0000256" key="3">
    <source>
        <dbReference type="ARBA" id="ARBA00022630"/>
    </source>
</evidence>
<dbReference type="Proteomes" id="UP000184300">
    <property type="component" value="Unassembled WGS sequence"/>
</dbReference>
<keyword evidence="7" id="KW-0503">Monooxygenase</keyword>
<accession>A0A1L9VN43</accession>
<dbReference type="STRING" id="1160497.A0A1L9VN43"/>
<evidence type="ECO:0000256" key="4">
    <source>
        <dbReference type="ARBA" id="ARBA00022827"/>
    </source>
</evidence>
<dbReference type="EMBL" id="KV878895">
    <property type="protein sequence ID" value="OJJ85300.1"/>
    <property type="molecule type" value="Genomic_DNA"/>
</dbReference>
<evidence type="ECO:0000313" key="8">
    <source>
        <dbReference type="EMBL" id="OJJ85300.1"/>
    </source>
</evidence>
<feature type="non-terminal residue" evidence="8">
    <location>
        <position position="150"/>
    </location>
</feature>
<comment type="cofactor">
    <cofactor evidence="1">
        <name>FAD</name>
        <dbReference type="ChEBI" id="CHEBI:57692"/>
    </cofactor>
</comment>
<dbReference type="GO" id="GO:0004497">
    <property type="term" value="F:monooxygenase activity"/>
    <property type="evidence" value="ECO:0007669"/>
    <property type="project" value="UniProtKB-KW"/>
</dbReference>
<reference evidence="9" key="1">
    <citation type="journal article" date="2017" name="Genome Biol.">
        <title>Comparative genomics reveals high biological diversity and specific adaptations in the industrially and medically important fungal genus Aspergillus.</title>
        <authorList>
            <person name="de Vries R.P."/>
            <person name="Riley R."/>
            <person name="Wiebenga A."/>
            <person name="Aguilar-Osorio G."/>
            <person name="Amillis S."/>
            <person name="Uchima C.A."/>
            <person name="Anderluh G."/>
            <person name="Asadollahi M."/>
            <person name="Askin M."/>
            <person name="Barry K."/>
            <person name="Battaglia E."/>
            <person name="Bayram O."/>
            <person name="Benocci T."/>
            <person name="Braus-Stromeyer S.A."/>
            <person name="Caldana C."/>
            <person name="Canovas D."/>
            <person name="Cerqueira G.C."/>
            <person name="Chen F."/>
            <person name="Chen W."/>
            <person name="Choi C."/>
            <person name="Clum A."/>
            <person name="Dos Santos R.A."/>
            <person name="Damasio A.R."/>
            <person name="Diallinas G."/>
            <person name="Emri T."/>
            <person name="Fekete E."/>
            <person name="Flipphi M."/>
            <person name="Freyberg S."/>
            <person name="Gallo A."/>
            <person name="Gournas C."/>
            <person name="Habgood R."/>
            <person name="Hainaut M."/>
            <person name="Harispe M.L."/>
            <person name="Henrissat B."/>
            <person name="Hilden K.S."/>
            <person name="Hope R."/>
            <person name="Hossain A."/>
            <person name="Karabika E."/>
            <person name="Karaffa L."/>
            <person name="Karanyi Z."/>
            <person name="Krasevec N."/>
            <person name="Kuo A."/>
            <person name="Kusch H."/>
            <person name="LaButti K."/>
            <person name="Lagendijk E.L."/>
            <person name="Lapidus A."/>
            <person name="Levasseur A."/>
            <person name="Lindquist E."/>
            <person name="Lipzen A."/>
            <person name="Logrieco A.F."/>
            <person name="MacCabe A."/>
            <person name="Maekelae M.R."/>
            <person name="Malavazi I."/>
            <person name="Melin P."/>
            <person name="Meyer V."/>
            <person name="Mielnichuk N."/>
            <person name="Miskei M."/>
            <person name="Molnar A.P."/>
            <person name="Mule G."/>
            <person name="Ngan C.Y."/>
            <person name="Orejas M."/>
            <person name="Orosz E."/>
            <person name="Ouedraogo J.P."/>
            <person name="Overkamp K.M."/>
            <person name="Park H.-S."/>
            <person name="Perrone G."/>
            <person name="Piumi F."/>
            <person name="Punt P.J."/>
            <person name="Ram A.F."/>
            <person name="Ramon A."/>
            <person name="Rauscher S."/>
            <person name="Record E."/>
            <person name="Riano-Pachon D.M."/>
            <person name="Robert V."/>
            <person name="Roehrig J."/>
            <person name="Ruller R."/>
            <person name="Salamov A."/>
            <person name="Salih N.S."/>
            <person name="Samson R.A."/>
            <person name="Sandor E."/>
            <person name="Sanguinetti M."/>
            <person name="Schuetze T."/>
            <person name="Sepcic K."/>
            <person name="Shelest E."/>
            <person name="Sherlock G."/>
            <person name="Sophianopoulou V."/>
            <person name="Squina F.M."/>
            <person name="Sun H."/>
            <person name="Susca A."/>
            <person name="Todd R.B."/>
            <person name="Tsang A."/>
            <person name="Unkles S.E."/>
            <person name="van de Wiele N."/>
            <person name="van Rossen-Uffink D."/>
            <person name="Oliveira J.V."/>
            <person name="Vesth T.C."/>
            <person name="Visser J."/>
            <person name="Yu J.-H."/>
            <person name="Zhou M."/>
            <person name="Andersen M.R."/>
            <person name="Archer D.B."/>
            <person name="Baker S.E."/>
            <person name="Benoit I."/>
            <person name="Brakhage A.A."/>
            <person name="Braus G.H."/>
            <person name="Fischer R."/>
            <person name="Frisvad J.C."/>
            <person name="Goldman G.H."/>
            <person name="Houbraken J."/>
            <person name="Oakley B."/>
            <person name="Pocsi I."/>
            <person name="Scazzocchio C."/>
            <person name="Seiboth B."/>
            <person name="vanKuyk P.A."/>
            <person name="Wortman J."/>
            <person name="Dyer P.S."/>
            <person name="Grigoriev I.V."/>
        </authorList>
    </citation>
    <scope>NUCLEOTIDE SEQUENCE [LARGE SCALE GENOMIC DNA]</scope>
    <source>
        <strain evidence="9">CBS 516.65</strain>
    </source>
</reference>
<keyword evidence="5" id="KW-0521">NADP</keyword>
<dbReference type="InterPro" id="IPR050775">
    <property type="entry name" value="FAD-binding_Monooxygenases"/>
</dbReference>
<evidence type="ECO:0000256" key="1">
    <source>
        <dbReference type="ARBA" id="ARBA00001974"/>
    </source>
</evidence>
<dbReference type="OrthoDB" id="66881at2759"/>
<name>A0A1L9VN43_ASPGL</name>